<keyword evidence="3" id="KW-1133">Transmembrane helix</keyword>
<dbReference type="GO" id="GO:0042626">
    <property type="term" value="F:ATPase-coupled transmembrane transporter activity"/>
    <property type="evidence" value="ECO:0007669"/>
    <property type="project" value="TreeGrafter"/>
</dbReference>
<protein>
    <recommendedName>
        <fullName evidence="4">ABC transporter domain-containing protein</fullName>
    </recommendedName>
</protein>
<keyword evidence="1" id="KW-0547">Nucleotide-binding</keyword>
<dbReference type="SUPFAM" id="SSF52540">
    <property type="entry name" value="P-loop containing nucleoside triphosphate hydrolases"/>
    <property type="match status" value="1"/>
</dbReference>
<dbReference type="PANTHER" id="PTHR24221:SF503">
    <property type="entry name" value="MITOCHONDRIAL POTASSIUM CHANNEL ATP-BINDING SUBUNIT"/>
    <property type="match status" value="1"/>
</dbReference>
<comment type="caution">
    <text evidence="5">The sequence shown here is derived from an EMBL/GenBank/DDBJ whole genome shotgun (WGS) entry which is preliminary data.</text>
</comment>
<keyword evidence="3" id="KW-0812">Transmembrane</keyword>
<dbReference type="InterPro" id="IPR003439">
    <property type="entry name" value="ABC_transporter-like_ATP-bd"/>
</dbReference>
<feature type="domain" description="ABC transporter" evidence="4">
    <location>
        <begin position="727"/>
        <end position="995"/>
    </location>
</feature>
<name>A0A7J6YEL5_TRYCR</name>
<dbReference type="GO" id="GO:0005524">
    <property type="term" value="F:ATP binding"/>
    <property type="evidence" value="ECO:0007669"/>
    <property type="project" value="UniProtKB-KW"/>
</dbReference>
<dbReference type="PANTHER" id="PTHR24221">
    <property type="entry name" value="ATP-BINDING CASSETTE SUB-FAMILY B"/>
    <property type="match status" value="1"/>
</dbReference>
<accession>A0A7J6YEL5</accession>
<dbReference type="VEuPathDB" id="TriTrypDB:BCY84_19433"/>
<evidence type="ECO:0000256" key="1">
    <source>
        <dbReference type="ARBA" id="ARBA00022741"/>
    </source>
</evidence>
<proteinExistence type="predicted"/>
<reference evidence="5 6" key="1">
    <citation type="journal article" date="2019" name="Genome Biol. Evol.">
        <title>Nanopore Sequencing Significantly Improves Genome Assembly of the Protozoan Parasite Trypanosoma cruzi.</title>
        <authorList>
            <person name="Diaz-Viraque F."/>
            <person name="Pita S."/>
            <person name="Greif G."/>
            <person name="de Souza R.C.M."/>
            <person name="Iraola G."/>
            <person name="Robello C."/>
        </authorList>
    </citation>
    <scope>NUCLEOTIDE SEQUENCE [LARGE SCALE GENOMIC DNA]</scope>
    <source>
        <strain evidence="5 6">Berenice</strain>
    </source>
</reference>
<dbReference type="PROSITE" id="PS50893">
    <property type="entry name" value="ABC_TRANSPORTER_2"/>
    <property type="match status" value="1"/>
</dbReference>
<dbReference type="EMBL" id="JABDHM010000012">
    <property type="protein sequence ID" value="KAF5224528.1"/>
    <property type="molecule type" value="Genomic_DNA"/>
</dbReference>
<dbReference type="SMART" id="SM00382">
    <property type="entry name" value="AAA"/>
    <property type="match status" value="1"/>
</dbReference>
<dbReference type="Proteomes" id="UP000583944">
    <property type="component" value="Unassembled WGS sequence"/>
</dbReference>
<dbReference type="InterPro" id="IPR003593">
    <property type="entry name" value="AAA+_ATPase"/>
</dbReference>
<organism evidence="5 6">
    <name type="scientific">Trypanosoma cruzi</name>
    <dbReference type="NCBI Taxonomy" id="5693"/>
    <lineage>
        <taxon>Eukaryota</taxon>
        <taxon>Discoba</taxon>
        <taxon>Euglenozoa</taxon>
        <taxon>Kinetoplastea</taxon>
        <taxon>Metakinetoplastina</taxon>
        <taxon>Trypanosomatida</taxon>
        <taxon>Trypanosomatidae</taxon>
        <taxon>Trypanosoma</taxon>
        <taxon>Schizotrypanum</taxon>
    </lineage>
</organism>
<evidence type="ECO:0000256" key="2">
    <source>
        <dbReference type="ARBA" id="ARBA00022840"/>
    </source>
</evidence>
<sequence length="995" mass="110183">MKACCDGYYFSCVCFCCCYFTCLYFCVSFLGLGEGSFVEPAIIIIIIIIKGAGTWWTKMGDSCRFTAFPFPCGKAASDSLALMYQISCRFRRATQHAVSSKTFVWGVVGIVLVADGVYYTMAWFQARCGRLQSSAVQLTSAGEKPFNEERDAPSVRQYWVELSDAILKAPRTPLKDGERRIALPVTAEDIADGVLPDAVRIIWEDQVRYLLDRREVLLLLRSAVRGPSMTTKDDIISAALLALLWRLQLIRSVYKAVVIDGDVSQCSDDLTDLDEYSTVFYRELVCPLELFFSPSSSAGIAACWFSLSEELRHLRRRRRLLQLQNTWSLVKYMYAGGWKKLVSCAMMGLLTAVAAHSAITGLAVRDHIEQLLSVTPRLFLQYSRGGCIDTSSHANMRAVLGLLAFEWARLVATAAVMRVTEDYIHTSASFHRDSVKRRLYEALAQTPLAFFDLRDPDAVERLIYYVNDLEGVDVQLHDFFARLVRAAAALAAAAATLDRRSSVVVVATVALSNLLTGVLRILRRKCAVDLEDGNVDAEEEENGNMATDGMMLRGMEIIEHIHELRPYGADMTLMGWWTEQMSQGRKGPGTVRRIVRVVLSLRRLWTIDALASLMKWLLPAIVTAQAAVRSQAQGLLMEAMRAVQELLDEALDARRVIEVVVNNAYKANALERILDPRNWEKEEVLEGGVGAATSDMNGGDNRESLCDEEARKGFLLRGGVEVEVLCIRADGLQFQYPTLPTVNAFLSPASFTLQLQDELTGAGRLICVTGPSGCGKTTLLRLLLALYKTNANSLSLQLRRRRRRTMELHSTCNGDGMPDGNHACGDDGEVFWLPVASIPHRFLRSTLFSYMPQIATLFPGATIAQNITLRSSISVANLSLLSRVRECAEAAACMDFIERLPQGLLTPLSSITGWATPGALRLSCGQGQRLMLARALYHGGGVLLMDEPTAGLDEASRRSVMTQLRGLLQSGRLRGVLCVTHDVELLQQADQIVRL</sequence>
<keyword evidence="3" id="KW-0472">Membrane</keyword>
<dbReference type="InterPro" id="IPR027417">
    <property type="entry name" value="P-loop_NTPase"/>
</dbReference>
<feature type="transmembrane region" description="Helical" evidence="3">
    <location>
        <begin position="37"/>
        <end position="56"/>
    </location>
</feature>
<dbReference type="GO" id="GO:0016887">
    <property type="term" value="F:ATP hydrolysis activity"/>
    <property type="evidence" value="ECO:0007669"/>
    <property type="project" value="InterPro"/>
</dbReference>
<feature type="transmembrane region" description="Helical" evidence="3">
    <location>
        <begin position="7"/>
        <end position="31"/>
    </location>
</feature>
<dbReference type="GO" id="GO:0016020">
    <property type="term" value="C:membrane"/>
    <property type="evidence" value="ECO:0007669"/>
    <property type="project" value="TreeGrafter"/>
</dbReference>
<evidence type="ECO:0000259" key="4">
    <source>
        <dbReference type="PROSITE" id="PS50893"/>
    </source>
</evidence>
<keyword evidence="2" id="KW-0067">ATP-binding</keyword>
<gene>
    <name evidence="5" type="ORF">ECC02_002471</name>
</gene>
<dbReference type="Gene3D" id="3.40.50.300">
    <property type="entry name" value="P-loop containing nucleotide triphosphate hydrolases"/>
    <property type="match status" value="1"/>
</dbReference>
<evidence type="ECO:0000256" key="3">
    <source>
        <dbReference type="SAM" id="Phobius"/>
    </source>
</evidence>
<evidence type="ECO:0000313" key="6">
    <source>
        <dbReference type="Proteomes" id="UP000583944"/>
    </source>
</evidence>
<dbReference type="Pfam" id="PF00005">
    <property type="entry name" value="ABC_tran"/>
    <property type="match status" value="1"/>
</dbReference>
<feature type="transmembrane region" description="Helical" evidence="3">
    <location>
        <begin position="102"/>
        <end position="124"/>
    </location>
</feature>
<dbReference type="VEuPathDB" id="TriTrypDB:ECC02_002471"/>
<dbReference type="AlphaFoldDB" id="A0A7J6YEL5"/>
<dbReference type="InterPro" id="IPR039421">
    <property type="entry name" value="Type_1_exporter"/>
</dbReference>
<evidence type="ECO:0000313" key="5">
    <source>
        <dbReference type="EMBL" id="KAF5224528.1"/>
    </source>
</evidence>